<reference evidence="1 2" key="1">
    <citation type="submission" date="2014-04" db="EMBL/GenBank/DDBJ databases">
        <title>Evolutionary Origins and Diversification of the Mycorrhizal Mutualists.</title>
        <authorList>
            <consortium name="DOE Joint Genome Institute"/>
            <consortium name="Mycorrhizal Genomics Consortium"/>
            <person name="Kohler A."/>
            <person name="Kuo A."/>
            <person name="Nagy L.G."/>
            <person name="Floudas D."/>
            <person name="Copeland A."/>
            <person name="Barry K.W."/>
            <person name="Cichocki N."/>
            <person name="Veneault-Fourrey C."/>
            <person name="LaButti K."/>
            <person name="Lindquist E.A."/>
            <person name="Lipzen A."/>
            <person name="Lundell T."/>
            <person name="Morin E."/>
            <person name="Murat C."/>
            <person name="Riley R."/>
            <person name="Ohm R."/>
            <person name="Sun H."/>
            <person name="Tunlid A."/>
            <person name="Henrissat B."/>
            <person name="Grigoriev I.V."/>
            <person name="Hibbett D.S."/>
            <person name="Martin F."/>
        </authorList>
    </citation>
    <scope>NUCLEOTIDE SEQUENCE [LARGE SCALE GENOMIC DNA]</scope>
    <source>
        <strain evidence="1 2">FD-317 M1</strain>
    </source>
</reference>
<keyword evidence="2" id="KW-1185">Reference proteome</keyword>
<gene>
    <name evidence="1" type="ORF">GYMLUDRAFT_96574</name>
</gene>
<accession>A0A0D0CGG5</accession>
<dbReference type="AlphaFoldDB" id="A0A0D0CGG5"/>
<evidence type="ECO:0000313" key="2">
    <source>
        <dbReference type="Proteomes" id="UP000053593"/>
    </source>
</evidence>
<proteinExistence type="predicted"/>
<dbReference type="Proteomes" id="UP000053593">
    <property type="component" value="Unassembled WGS sequence"/>
</dbReference>
<organism evidence="1 2">
    <name type="scientific">Collybiopsis luxurians FD-317 M1</name>
    <dbReference type="NCBI Taxonomy" id="944289"/>
    <lineage>
        <taxon>Eukaryota</taxon>
        <taxon>Fungi</taxon>
        <taxon>Dikarya</taxon>
        <taxon>Basidiomycota</taxon>
        <taxon>Agaricomycotina</taxon>
        <taxon>Agaricomycetes</taxon>
        <taxon>Agaricomycetidae</taxon>
        <taxon>Agaricales</taxon>
        <taxon>Marasmiineae</taxon>
        <taxon>Omphalotaceae</taxon>
        <taxon>Collybiopsis</taxon>
        <taxon>Collybiopsis luxurians</taxon>
    </lineage>
</organism>
<protein>
    <submittedName>
        <fullName evidence="1">Uncharacterized protein</fullName>
    </submittedName>
</protein>
<dbReference type="EMBL" id="KN834770">
    <property type="protein sequence ID" value="KIK61729.1"/>
    <property type="molecule type" value="Genomic_DNA"/>
</dbReference>
<name>A0A0D0CGG5_9AGAR</name>
<evidence type="ECO:0000313" key="1">
    <source>
        <dbReference type="EMBL" id="KIK61729.1"/>
    </source>
</evidence>
<sequence>MGRMSSAGSNALATFEELFLYACPNFTMPIRRCMTITMQLLRFSDLSTDSADALEAPILTNPTQHHLHSSAAARRHQMNFGTGCFF</sequence>
<dbReference type="HOGENOM" id="CLU_2498093_0_0_1"/>